<keyword evidence="11" id="KW-1185">Reference proteome</keyword>
<evidence type="ECO:0000256" key="1">
    <source>
        <dbReference type="ARBA" id="ARBA00012486"/>
    </source>
</evidence>
<dbReference type="GO" id="GO:0061631">
    <property type="term" value="F:ubiquitin conjugating enzyme activity"/>
    <property type="evidence" value="ECO:0007669"/>
    <property type="project" value="UniProtKB-EC"/>
</dbReference>
<dbReference type="Gene3D" id="3.10.110.10">
    <property type="entry name" value="Ubiquitin Conjugating Enzyme"/>
    <property type="match status" value="1"/>
</dbReference>
<evidence type="ECO:0000256" key="4">
    <source>
        <dbReference type="ARBA" id="ARBA00022786"/>
    </source>
</evidence>
<feature type="compositionally biased region" description="Polar residues" evidence="8">
    <location>
        <begin position="172"/>
        <end position="187"/>
    </location>
</feature>
<dbReference type="RefSeq" id="XP_022648853.1">
    <property type="nucleotide sequence ID" value="XM_022793118.1"/>
</dbReference>
<dbReference type="FunFam" id="3.10.110.10:FF:000031">
    <property type="entry name" value="Ubiquitin-conjugating enzyme E2 22"/>
    <property type="match status" value="1"/>
</dbReference>
<dbReference type="KEGG" id="vde:111245158"/>
<dbReference type="InterPro" id="IPR000608">
    <property type="entry name" value="UBC"/>
</dbReference>
<dbReference type="InterPro" id="IPR023313">
    <property type="entry name" value="UBQ-conjugating_AS"/>
</dbReference>
<protein>
    <recommendedName>
        <fullName evidence="1">E2 ubiquitin-conjugating enzyme</fullName>
        <ecNumber evidence="1">2.3.2.23</ecNumber>
    </recommendedName>
</protein>
<feature type="active site" description="Glycyl thioester intermediate" evidence="6">
    <location>
        <position position="98"/>
    </location>
</feature>
<dbReference type="SUPFAM" id="SSF54495">
    <property type="entry name" value="UBC-like"/>
    <property type="match status" value="1"/>
</dbReference>
<evidence type="ECO:0000256" key="3">
    <source>
        <dbReference type="ARBA" id="ARBA00022741"/>
    </source>
</evidence>
<dbReference type="EC" id="2.3.2.23" evidence="1"/>
<dbReference type="AlphaFoldDB" id="A0A7M7JEC9"/>
<reference evidence="10" key="1">
    <citation type="submission" date="2021-01" db="UniProtKB">
        <authorList>
            <consortium name="EnsemblMetazoa"/>
        </authorList>
    </citation>
    <scope>IDENTIFICATION</scope>
</reference>
<keyword evidence="5 7" id="KW-0067">ATP-binding</keyword>
<proteinExistence type="inferred from homology"/>
<keyword evidence="3 7" id="KW-0547">Nucleotide-binding</keyword>
<dbReference type="InterPro" id="IPR050113">
    <property type="entry name" value="Ub_conjugating_enzyme"/>
</dbReference>
<evidence type="ECO:0000313" key="10">
    <source>
        <dbReference type="EnsemblMetazoa" id="XP_022648853"/>
    </source>
</evidence>
<dbReference type="CDD" id="cd23804">
    <property type="entry name" value="UBCc_UBE2S"/>
    <property type="match status" value="1"/>
</dbReference>
<evidence type="ECO:0000256" key="7">
    <source>
        <dbReference type="RuleBase" id="RU362109"/>
    </source>
</evidence>
<keyword evidence="2" id="KW-0808">Transferase</keyword>
<dbReference type="Proteomes" id="UP000594260">
    <property type="component" value="Unplaced"/>
</dbReference>
<dbReference type="Pfam" id="PF00179">
    <property type="entry name" value="UQ_con"/>
    <property type="match status" value="1"/>
</dbReference>
<feature type="region of interest" description="Disordered" evidence="8">
    <location>
        <begin position="158"/>
        <end position="205"/>
    </location>
</feature>
<dbReference type="GO" id="GO:0005524">
    <property type="term" value="F:ATP binding"/>
    <property type="evidence" value="ECO:0007669"/>
    <property type="project" value="UniProtKB-UniRule"/>
</dbReference>
<dbReference type="OMA" id="QPAKCGA"/>
<dbReference type="InterPro" id="IPR016135">
    <property type="entry name" value="UBQ-conjugating_enzyme/RWD"/>
</dbReference>
<evidence type="ECO:0000256" key="2">
    <source>
        <dbReference type="ARBA" id="ARBA00022679"/>
    </source>
</evidence>
<organism evidence="10 11">
    <name type="scientific">Varroa destructor</name>
    <name type="common">Honeybee mite</name>
    <dbReference type="NCBI Taxonomy" id="109461"/>
    <lineage>
        <taxon>Eukaryota</taxon>
        <taxon>Metazoa</taxon>
        <taxon>Ecdysozoa</taxon>
        <taxon>Arthropoda</taxon>
        <taxon>Chelicerata</taxon>
        <taxon>Arachnida</taxon>
        <taxon>Acari</taxon>
        <taxon>Parasitiformes</taxon>
        <taxon>Mesostigmata</taxon>
        <taxon>Gamasina</taxon>
        <taxon>Dermanyssoidea</taxon>
        <taxon>Varroidae</taxon>
        <taxon>Varroa</taxon>
    </lineage>
</organism>
<feature type="domain" description="UBC core" evidence="9">
    <location>
        <begin position="13"/>
        <end position="160"/>
    </location>
</feature>
<keyword evidence="4 7" id="KW-0833">Ubl conjugation pathway</keyword>
<sequence length="217" mass="24095">MAQTSNVENLAPHVIRAVRKEMMELTKSPPEGLKVHLNDADVTDIQATLDGPQGTPFAGGQFKLRLVLAKNHPASPPRGYFLTRIFHPNVAPDSGQICVNTLKKDWTPDTGLLRIFLTIKCLLIVPNPESALNEEAGRLLLDHYSEYEQRAKMMTQIHAQPVQSQRDDHCSDTTSHSCDGSQPTSSKAKLPLAAQQGDVSKKQMKIIKEKKRALKRL</sequence>
<evidence type="ECO:0000256" key="5">
    <source>
        <dbReference type="ARBA" id="ARBA00022840"/>
    </source>
</evidence>
<dbReference type="PANTHER" id="PTHR24067">
    <property type="entry name" value="UBIQUITIN-CONJUGATING ENZYME E2"/>
    <property type="match status" value="1"/>
</dbReference>
<dbReference type="EnsemblMetazoa" id="XM_022793118">
    <property type="protein sequence ID" value="XP_022648853"/>
    <property type="gene ID" value="LOC111245158"/>
</dbReference>
<evidence type="ECO:0000256" key="8">
    <source>
        <dbReference type="SAM" id="MobiDB-lite"/>
    </source>
</evidence>
<dbReference type="InParanoid" id="A0A7M7JEC9"/>
<dbReference type="FunCoup" id="A0A7M7JEC9">
    <property type="interactions" value="1581"/>
</dbReference>
<dbReference type="PROSITE" id="PS00183">
    <property type="entry name" value="UBC_1"/>
    <property type="match status" value="1"/>
</dbReference>
<dbReference type="PROSITE" id="PS50127">
    <property type="entry name" value="UBC_2"/>
    <property type="match status" value="1"/>
</dbReference>
<evidence type="ECO:0000259" key="9">
    <source>
        <dbReference type="PROSITE" id="PS50127"/>
    </source>
</evidence>
<dbReference type="SMART" id="SM00212">
    <property type="entry name" value="UBCc"/>
    <property type="match status" value="1"/>
</dbReference>
<evidence type="ECO:0000313" key="11">
    <source>
        <dbReference type="Proteomes" id="UP000594260"/>
    </source>
</evidence>
<dbReference type="OrthoDB" id="10069349at2759"/>
<name>A0A7M7JEC9_VARDE</name>
<accession>A0A7M7JEC9</accession>
<dbReference type="GeneID" id="111245158"/>
<comment type="similarity">
    <text evidence="7">Belongs to the ubiquitin-conjugating enzyme family.</text>
</comment>
<evidence type="ECO:0000256" key="6">
    <source>
        <dbReference type="PROSITE-ProRule" id="PRU10133"/>
    </source>
</evidence>